<evidence type="ECO:0000256" key="2">
    <source>
        <dbReference type="ARBA" id="ARBA00009639"/>
    </source>
</evidence>
<reference evidence="9 10" key="1">
    <citation type="submission" date="2015-07" db="EMBL/GenBank/DDBJ databases">
        <title>Emmonsia species relationships and genome sequence.</title>
        <authorList>
            <person name="Cuomo C.A."/>
            <person name="Schwartz I.S."/>
            <person name="Kenyon C."/>
            <person name="de Hoog G.S."/>
            <person name="Govender N.P."/>
            <person name="Botha A."/>
            <person name="Moreno L."/>
            <person name="de Vries M."/>
            <person name="Munoz J.F."/>
            <person name="Stielow J.B."/>
        </authorList>
    </citation>
    <scope>NUCLEOTIDE SEQUENCE [LARGE SCALE GENOMIC DNA]</scope>
    <source>
        <strain evidence="9 10">CBS 136260</strain>
    </source>
</reference>
<dbReference type="FunFam" id="2.130.10.10:FF:000817">
    <property type="entry name" value="WGS project CABT00000000 data, contig 2.15"/>
    <property type="match status" value="1"/>
</dbReference>
<dbReference type="GO" id="GO:0031087">
    <property type="term" value="P:deadenylation-independent decapping of nuclear-transcribed mRNA"/>
    <property type="evidence" value="ECO:0007669"/>
    <property type="project" value="InterPro"/>
</dbReference>
<accession>A0A1B7P0F9</accession>
<keyword evidence="4" id="KW-0853">WD repeat</keyword>
<name>A0A1B7P0F9_9EURO</name>
<comment type="similarity">
    <text evidence="2">Belongs to the WD repeat EDC4 family.</text>
</comment>
<feature type="coiled-coil region" evidence="6">
    <location>
        <begin position="393"/>
        <end position="450"/>
    </location>
</feature>
<dbReference type="EMBL" id="LGUA01000295">
    <property type="protein sequence ID" value="OAX82515.1"/>
    <property type="molecule type" value="Genomic_DNA"/>
</dbReference>
<dbReference type="InterPro" id="IPR055393">
    <property type="entry name" value="Beta-prop_EDC4L"/>
</dbReference>
<evidence type="ECO:0000313" key="10">
    <source>
        <dbReference type="Proteomes" id="UP000091918"/>
    </source>
</evidence>
<feature type="region of interest" description="Disordered" evidence="7">
    <location>
        <begin position="115"/>
        <end position="381"/>
    </location>
</feature>
<dbReference type="SUPFAM" id="SSF50978">
    <property type="entry name" value="WD40 repeat-like"/>
    <property type="match status" value="1"/>
</dbReference>
<dbReference type="PANTHER" id="PTHR15598:SF5">
    <property type="entry name" value="ENHANCER OF MRNA-DECAPPING PROTEIN 4"/>
    <property type="match status" value="1"/>
</dbReference>
<gene>
    <name evidence="9" type="ORF">ACJ72_03137</name>
</gene>
<dbReference type="Gene3D" id="2.130.10.10">
    <property type="entry name" value="YVTN repeat-like/Quinoprotein amine dehydrogenase"/>
    <property type="match status" value="1"/>
</dbReference>
<protein>
    <recommendedName>
        <fullName evidence="8">EDC4-like protein pdc1 beta-propeller domain-containing protein</fullName>
    </recommendedName>
</protein>
<organism evidence="9 10">
    <name type="scientific">Emergomyces africanus</name>
    <dbReference type="NCBI Taxonomy" id="1955775"/>
    <lineage>
        <taxon>Eukaryota</taxon>
        <taxon>Fungi</taxon>
        <taxon>Dikarya</taxon>
        <taxon>Ascomycota</taxon>
        <taxon>Pezizomycotina</taxon>
        <taxon>Eurotiomycetes</taxon>
        <taxon>Eurotiomycetidae</taxon>
        <taxon>Onygenales</taxon>
        <taxon>Ajellomycetaceae</taxon>
        <taxon>Emergomyces</taxon>
    </lineage>
</organism>
<proteinExistence type="inferred from homology"/>
<dbReference type="Proteomes" id="UP000091918">
    <property type="component" value="Unassembled WGS sequence"/>
</dbReference>
<comment type="subcellular location">
    <subcellularLocation>
        <location evidence="1">Cytoplasm</location>
        <location evidence="1">P-body</location>
    </subcellularLocation>
</comment>
<comment type="caution">
    <text evidence="9">The sequence shown here is derived from an EMBL/GenBank/DDBJ whole genome shotgun (WGS) entry which is preliminary data.</text>
</comment>
<feature type="region of interest" description="Disordered" evidence="7">
    <location>
        <begin position="1344"/>
        <end position="1369"/>
    </location>
</feature>
<evidence type="ECO:0000256" key="4">
    <source>
        <dbReference type="ARBA" id="ARBA00022574"/>
    </source>
</evidence>
<dbReference type="InterPro" id="IPR036322">
    <property type="entry name" value="WD40_repeat_dom_sf"/>
</dbReference>
<feature type="compositionally biased region" description="Polar residues" evidence="7">
    <location>
        <begin position="188"/>
        <end position="200"/>
    </location>
</feature>
<keyword evidence="6" id="KW-0175">Coiled coil</keyword>
<evidence type="ECO:0000256" key="1">
    <source>
        <dbReference type="ARBA" id="ARBA00004201"/>
    </source>
</evidence>
<feature type="domain" description="EDC4-like protein pdc1 beta-propeller" evidence="8">
    <location>
        <begin position="517"/>
        <end position="853"/>
    </location>
</feature>
<sequence>MSTPADLQALFANIKPRHSPNNPSNPPVPEAQNSRQNGSPSGEFPFSSPPGLLQATVSSPLYSPQYIGTPPHHGSDVISPNVQTPRNSTQNVQRQTLNADRTSDLLSLLKFSPAAQNASTPKQPQEDPVAPNEAQVEGPVGTTESGHGRGISASDIVASFMGKPTTSSSAATGLMSGSPGAAPPSDRPSATSSTADNAQNMLLKLLNRPKSQTSRSEESVAAAAGAKSPEVATASRERSSEAGPKSPSERRASPMRLFGTGKSRETTPFESPINPQPRDSIFTYVNPFEQLAAASPRNRTPQGNQSQGLNVTGPTREAPSAKKNGVSGLIKANGQRKRSEPSGDTGPSSAPLEVSENVAILPRPGASDPSQGPDQKKMKLKKETIPEALGEVAEQVDKDVEDALARAAAEEEKVIHIKQESEGENSKTALNALAEKLEQTSLDVQEELEKDISADVTPKSSPPVVSDMKDSADDTNNAVVDSWESETDRVVPVYNFPLKPFVSITWKGNTVNPFSLRSDGIMDIARLKKDFDQLDRALTSATSDYIVYALAKNGGMRIVRQEDGQDRQVFRSTNDRIFNVSLSTTAPNSSATKEQAALGIGVSGAVYWATISKADNDLFEKDALERDSLIFPPSPASDENTSGGQLKTRARRSSRHPEFFAIGRGKFIHIVWPHCAMSPRYGVTKTQREVDTEKFFSEKSLKIATGKAGKDFIFSDDDTVIVSLDKTGRMRFWDIRDVGDFPNVGTSKVSTEIQVPLLTLVTGSPTEKSWPTSVLFIDKLRPYVKASALRYVLVGLKQNHSLQLWDIGLGKAVQELKFPHDNESDAICSVAYHPASGIIVIGHPTRNSIYFVHLSAPRYSLPPMSQSTYIQRVAEKDERLPKPESTACMSGLRELSFGSKGQLRSLELLPLTRPSVSQRSIDEEAGLFELYVMHSHGVTCLNIRKSDLGWSSDNKILEPVNALEKGFIEVNVLQSFPAQVDEQSVNGDVALKAAPKGKEPVKRATGPGQESVTGVESSRNQSPSKQSPKKKAGDSLSTADHHDQLTTSTEPSERRRKKKADNGKLKEISSKDADLTQHEIPKSVAGIETQGASTRVSGSGPAGAFDIGVSPEFLNKEIKKIEKVVSAEFTKCLNQELNALYLRFDKDRRSQDQAAIAKQDAVLRLVSSTLSDNVEKNLSRIIATNVESMVVPALMESTTKSMDLQINEGLSRQLGSMVPSAIKEILPSAIQRVMSNDSMLLRISELISASISSRLDKDITRVLQEKIVPSFREESIQQARMMTKEVERQFVGQMKQYELRQRNDSTKIDQLTTLVRSLSETISTMAAAQSQFQNEILELNRQLGAKAESPQKQSAPGPAQEIAPPKPSPEKIELEEISELLNGGRYEEGSIRWIQSSQQAALFNNLFVKLDPSFLSNLSPLVVLSVSAAVTSSFETNVMDRLNWLERVFQTVRVKDPEIYEVAPKIMDVLIQRLEALYMSIAENTPHDPVLRRIPRLTRWARDLQAHNQ</sequence>
<evidence type="ECO:0000313" key="9">
    <source>
        <dbReference type="EMBL" id="OAX82515.1"/>
    </source>
</evidence>
<dbReference type="InterPro" id="IPR015943">
    <property type="entry name" value="WD40/YVTN_repeat-like_dom_sf"/>
</dbReference>
<dbReference type="OrthoDB" id="21128at2759"/>
<keyword evidence="3" id="KW-0963">Cytoplasm</keyword>
<evidence type="ECO:0000256" key="6">
    <source>
        <dbReference type="SAM" id="Coils"/>
    </source>
</evidence>
<dbReference type="InterPro" id="IPR045152">
    <property type="entry name" value="EDC4-like"/>
</dbReference>
<evidence type="ECO:0000256" key="3">
    <source>
        <dbReference type="ARBA" id="ARBA00022490"/>
    </source>
</evidence>
<feature type="region of interest" description="Disordered" evidence="7">
    <location>
        <begin position="992"/>
        <end position="1102"/>
    </location>
</feature>
<dbReference type="STRING" id="1658172.A0A1B7P0F9"/>
<feature type="region of interest" description="Disordered" evidence="7">
    <location>
        <begin position="1"/>
        <end position="98"/>
    </location>
</feature>
<feature type="compositionally biased region" description="Polar residues" evidence="7">
    <location>
        <begin position="297"/>
        <end position="313"/>
    </location>
</feature>
<dbReference type="PANTHER" id="PTHR15598">
    <property type="entry name" value="ENHANCER OF MRNA-DECAPPING PROTEIN 4"/>
    <property type="match status" value="1"/>
</dbReference>
<dbReference type="Pfam" id="PF24106">
    <property type="entry name" value="Beta-prop_EDC4L"/>
    <property type="match status" value="1"/>
</dbReference>
<evidence type="ECO:0000256" key="7">
    <source>
        <dbReference type="SAM" id="MobiDB-lite"/>
    </source>
</evidence>
<feature type="compositionally biased region" description="Basic and acidic residues" evidence="7">
    <location>
        <begin position="1060"/>
        <end position="1081"/>
    </location>
</feature>
<feature type="compositionally biased region" description="Polar residues" evidence="7">
    <location>
        <begin position="1008"/>
        <end position="1020"/>
    </location>
</feature>
<keyword evidence="5" id="KW-0677">Repeat</keyword>
<evidence type="ECO:0000259" key="8">
    <source>
        <dbReference type="Pfam" id="PF24106"/>
    </source>
</evidence>
<feature type="region of interest" description="Disordered" evidence="7">
    <location>
        <begin position="630"/>
        <end position="652"/>
    </location>
</feature>
<feature type="compositionally biased region" description="Polar residues" evidence="7">
    <location>
        <begin position="78"/>
        <end position="98"/>
    </location>
</feature>
<feature type="region of interest" description="Disordered" evidence="7">
    <location>
        <begin position="451"/>
        <end position="475"/>
    </location>
</feature>
<keyword evidence="10" id="KW-1185">Reference proteome</keyword>
<dbReference type="GO" id="GO:0000932">
    <property type="term" value="C:P-body"/>
    <property type="evidence" value="ECO:0007669"/>
    <property type="project" value="UniProtKB-SubCell"/>
</dbReference>
<feature type="compositionally biased region" description="Low complexity" evidence="7">
    <location>
        <begin position="38"/>
        <end position="51"/>
    </location>
</feature>
<evidence type="ECO:0000256" key="5">
    <source>
        <dbReference type="ARBA" id="ARBA00022737"/>
    </source>
</evidence>